<dbReference type="PROSITE" id="PS50004">
    <property type="entry name" value="C2"/>
    <property type="match status" value="2"/>
</dbReference>
<feature type="domain" description="C2" evidence="3">
    <location>
        <begin position="31"/>
        <end position="164"/>
    </location>
</feature>
<dbReference type="FunFam" id="2.60.40.150:FF:000349">
    <property type="entry name" value="Copine family protein"/>
    <property type="match status" value="1"/>
</dbReference>
<dbReference type="InterPro" id="IPR035892">
    <property type="entry name" value="C2_domain_sf"/>
</dbReference>
<dbReference type="CDD" id="cd04047">
    <property type="entry name" value="C2B_Copine"/>
    <property type="match status" value="1"/>
</dbReference>
<accession>A0A835WM91</accession>
<proteinExistence type="inferred from homology"/>
<dbReference type="PANTHER" id="PTHR10857">
    <property type="entry name" value="COPINE"/>
    <property type="match status" value="1"/>
</dbReference>
<dbReference type="PANTHER" id="PTHR10857:SF106">
    <property type="entry name" value="C2 DOMAIN-CONTAINING PROTEIN"/>
    <property type="match status" value="1"/>
</dbReference>
<dbReference type="AlphaFoldDB" id="A0A835WM91"/>
<dbReference type="CDD" id="cd04048">
    <property type="entry name" value="C2A_Copine"/>
    <property type="match status" value="1"/>
</dbReference>
<evidence type="ECO:0000259" key="3">
    <source>
        <dbReference type="PROSITE" id="PS50004"/>
    </source>
</evidence>
<dbReference type="GO" id="GO:0005544">
    <property type="term" value="F:calcium-dependent phospholipid binding"/>
    <property type="evidence" value="ECO:0007669"/>
    <property type="project" value="InterPro"/>
</dbReference>
<evidence type="ECO:0000256" key="1">
    <source>
        <dbReference type="ARBA" id="ARBA00009048"/>
    </source>
</evidence>
<sequence>MGQCFSDATDAQSKYEVGATSGKNGADLATRSADAEGAVCLLTGGARFCTTLELSLSCQHLKSADTLSKSDPMGVLYQLLDSGSWAEVGRTEMIANTLEPAFVKRFRLMFHFEKTQKLRLLVVDVDKGQETGTVSPESCDFLGKAEFELGEVVTARAKRFERPLLKKSGEAQDKATFLLVPEEVSACKDVYRFQLKAFDLKNVDTFGKSDPFLQISRMQEDGVTWLPVYKTNTVNNCLKPVWRDVHVRAAQLNNGDIYRPLRLQVFDYSSTGIHQLLGQVDLSTQRMMELASQHGSMVPLQPPPGSKPGNYGSLQIQGFVTETQASFLDYVTGGTEIGFVVAVDFTASNGEPQYRSSKHYQGDGPTQYERAIMGVGGIITYYDFDKAFPMFGFGGCRRGSSSTDHCFPLGPNGPDGVCVGVPGLLEAYKRGLADWSLSGPTYFAPVIRRTADMARETVNAGGPPKYTVLLIMTDGDVMDMSNTIEAIIDASHLPMSILIVGIGRDEFAKMHQLDADKKRLSAGGKTAARDIVQFVEIEKFASDGVRLAQELLAELPGQFLEYMRSKNIPCPNIWATQQPVPTVPPAPGAYPPPAPAAYPQQAPAAYPQQVPGAYPQQAPAAYPQQAPGAYPQQAPAAYPQQAPGAYPQQAPAAYPQQAPGAYPQQAPAAYPQQVPVVAPGQAPAPATGP</sequence>
<dbReference type="Proteomes" id="UP000613740">
    <property type="component" value="Unassembled WGS sequence"/>
</dbReference>
<dbReference type="InterPro" id="IPR037768">
    <property type="entry name" value="C2B_Copine"/>
</dbReference>
<dbReference type="InterPro" id="IPR036465">
    <property type="entry name" value="vWFA_dom_sf"/>
</dbReference>
<dbReference type="Pfam" id="PF07002">
    <property type="entry name" value="Copine"/>
    <property type="match status" value="1"/>
</dbReference>
<dbReference type="Pfam" id="PF00168">
    <property type="entry name" value="C2"/>
    <property type="match status" value="2"/>
</dbReference>
<dbReference type="SUPFAM" id="SSF53300">
    <property type="entry name" value="vWA-like"/>
    <property type="match status" value="1"/>
</dbReference>
<dbReference type="FunFam" id="2.60.40.150:FF:000425">
    <property type="entry name" value="Predicted protein"/>
    <property type="match status" value="1"/>
</dbReference>
<name>A0A835WM91_9CHLO</name>
<evidence type="ECO:0000313" key="5">
    <source>
        <dbReference type="Proteomes" id="UP000613740"/>
    </source>
</evidence>
<dbReference type="InterPro" id="IPR045052">
    <property type="entry name" value="Copine"/>
</dbReference>
<feature type="region of interest" description="Disordered" evidence="2">
    <location>
        <begin position="584"/>
        <end position="689"/>
    </location>
</feature>
<feature type="domain" description="C2" evidence="3">
    <location>
        <begin position="171"/>
        <end position="297"/>
    </location>
</feature>
<dbReference type="GO" id="GO:0005886">
    <property type="term" value="C:plasma membrane"/>
    <property type="evidence" value="ECO:0007669"/>
    <property type="project" value="TreeGrafter"/>
</dbReference>
<dbReference type="InterPro" id="IPR010734">
    <property type="entry name" value="Copine_C"/>
</dbReference>
<organism evidence="4 5">
    <name type="scientific">Chlamydomonas schloesseri</name>
    <dbReference type="NCBI Taxonomy" id="2026947"/>
    <lineage>
        <taxon>Eukaryota</taxon>
        <taxon>Viridiplantae</taxon>
        <taxon>Chlorophyta</taxon>
        <taxon>core chlorophytes</taxon>
        <taxon>Chlorophyceae</taxon>
        <taxon>CS clade</taxon>
        <taxon>Chlamydomonadales</taxon>
        <taxon>Chlamydomonadaceae</taxon>
        <taxon>Chlamydomonas</taxon>
    </lineage>
</organism>
<comment type="similarity">
    <text evidence="1">Belongs to the copine family.</text>
</comment>
<feature type="compositionally biased region" description="Pro residues" evidence="2">
    <location>
        <begin position="584"/>
        <end position="596"/>
    </location>
</feature>
<comment type="caution">
    <text evidence="4">The sequence shown here is derived from an EMBL/GenBank/DDBJ whole genome shotgun (WGS) entry which is preliminary data.</text>
</comment>
<dbReference type="SMART" id="SM00239">
    <property type="entry name" value="C2"/>
    <property type="match status" value="2"/>
</dbReference>
<protein>
    <recommendedName>
        <fullName evidence="3">C2 domain-containing protein</fullName>
    </recommendedName>
</protein>
<dbReference type="SUPFAM" id="SSF49562">
    <property type="entry name" value="C2 domain (Calcium/lipid-binding domain, CaLB)"/>
    <property type="match status" value="2"/>
</dbReference>
<evidence type="ECO:0000256" key="2">
    <source>
        <dbReference type="SAM" id="MobiDB-lite"/>
    </source>
</evidence>
<feature type="compositionally biased region" description="Low complexity" evidence="2">
    <location>
        <begin position="597"/>
        <end position="689"/>
    </location>
</feature>
<dbReference type="GO" id="GO:0071277">
    <property type="term" value="P:cellular response to calcium ion"/>
    <property type="evidence" value="ECO:0007669"/>
    <property type="project" value="TreeGrafter"/>
</dbReference>
<dbReference type="OrthoDB" id="5855668at2759"/>
<dbReference type="Gene3D" id="2.60.40.150">
    <property type="entry name" value="C2 domain"/>
    <property type="match status" value="2"/>
</dbReference>
<dbReference type="EMBL" id="JAEHOD010000012">
    <property type="protein sequence ID" value="KAG2450041.1"/>
    <property type="molecule type" value="Genomic_DNA"/>
</dbReference>
<dbReference type="InterPro" id="IPR000008">
    <property type="entry name" value="C2_dom"/>
</dbReference>
<keyword evidence="5" id="KW-1185">Reference proteome</keyword>
<reference evidence="4" key="1">
    <citation type="journal article" date="2020" name="bioRxiv">
        <title>Comparative genomics of Chlamydomonas.</title>
        <authorList>
            <person name="Craig R.J."/>
            <person name="Hasan A.R."/>
            <person name="Ness R.W."/>
            <person name="Keightley P.D."/>
        </authorList>
    </citation>
    <scope>NUCLEOTIDE SEQUENCE</scope>
    <source>
        <strain evidence="4">CCAP 11/173</strain>
    </source>
</reference>
<evidence type="ECO:0000313" key="4">
    <source>
        <dbReference type="EMBL" id="KAG2450041.1"/>
    </source>
</evidence>
<gene>
    <name evidence="4" type="ORF">HYH02_000145</name>
</gene>